<evidence type="ECO:0000313" key="3">
    <source>
        <dbReference type="Proteomes" id="UP000736583"/>
    </source>
</evidence>
<name>A0ABS6F2C5_9CLOT</name>
<dbReference type="EMBL" id="JAHLQL010000004">
    <property type="protein sequence ID" value="MBU5592656.1"/>
    <property type="molecule type" value="Genomic_DNA"/>
</dbReference>
<gene>
    <name evidence="2" type="ORF">KQI89_12910</name>
</gene>
<dbReference type="Pfam" id="PF13276">
    <property type="entry name" value="HTH_21"/>
    <property type="match status" value="1"/>
</dbReference>
<dbReference type="InterPro" id="IPR025948">
    <property type="entry name" value="HTH-like_dom"/>
</dbReference>
<keyword evidence="3" id="KW-1185">Reference proteome</keyword>
<proteinExistence type="predicted"/>
<evidence type="ECO:0000259" key="1">
    <source>
        <dbReference type="Pfam" id="PF13276"/>
    </source>
</evidence>
<comment type="caution">
    <text evidence="2">The sequence shown here is derived from an EMBL/GenBank/DDBJ whole genome shotgun (WGS) entry which is preliminary data.</text>
</comment>
<reference evidence="2 3" key="1">
    <citation type="submission" date="2021-06" db="EMBL/GenBank/DDBJ databases">
        <authorList>
            <person name="Sun Q."/>
            <person name="Li D."/>
        </authorList>
    </citation>
    <scope>NUCLEOTIDE SEQUENCE [LARGE SCALE GENOMIC DNA]</scope>
    <source>
        <strain evidence="2 3">MSJ-4</strain>
    </source>
</reference>
<dbReference type="RefSeq" id="WP_216457410.1">
    <property type="nucleotide sequence ID" value="NZ_JAHLQL010000004.1"/>
</dbReference>
<accession>A0ABS6F2C5</accession>
<sequence>MLEGLKEECADKEYIHAEGITDEKIKSFLQEVYFVIEDKTPTEYVKEIIKDIHNRSNKVYGSIKIRKKLNEGKNPKVNHKRIERIISKNAIKY</sequence>
<protein>
    <submittedName>
        <fullName evidence="2">Transposase</fullName>
    </submittedName>
</protein>
<evidence type="ECO:0000313" key="2">
    <source>
        <dbReference type="EMBL" id="MBU5592656.1"/>
    </source>
</evidence>
<dbReference type="Proteomes" id="UP000736583">
    <property type="component" value="Unassembled WGS sequence"/>
</dbReference>
<feature type="domain" description="HTH-like" evidence="1">
    <location>
        <begin position="46"/>
        <end position="91"/>
    </location>
</feature>
<organism evidence="2 3">
    <name type="scientific">Clostridium simiarum</name>
    <dbReference type="NCBI Taxonomy" id="2841506"/>
    <lineage>
        <taxon>Bacteria</taxon>
        <taxon>Bacillati</taxon>
        <taxon>Bacillota</taxon>
        <taxon>Clostridia</taxon>
        <taxon>Eubacteriales</taxon>
        <taxon>Clostridiaceae</taxon>
        <taxon>Clostridium</taxon>
    </lineage>
</organism>